<keyword evidence="3" id="KW-1185">Reference proteome</keyword>
<dbReference type="InterPro" id="IPR043426">
    <property type="entry name" value="MltB-like"/>
</dbReference>
<dbReference type="InterPro" id="IPR031304">
    <property type="entry name" value="SLT_2"/>
</dbReference>
<dbReference type="SUPFAM" id="SSF53955">
    <property type="entry name" value="Lysozyme-like"/>
    <property type="match status" value="1"/>
</dbReference>
<dbReference type="Gene3D" id="1.10.530.10">
    <property type="match status" value="1"/>
</dbReference>
<dbReference type="OrthoDB" id="9772911at2"/>
<dbReference type="InterPro" id="IPR023346">
    <property type="entry name" value="Lysozyme-like_dom_sf"/>
</dbReference>
<dbReference type="AlphaFoldDB" id="A0A5E4PFV6"/>
<dbReference type="KEGG" id="asip:AQUSIP_06780"/>
<dbReference type="NCBIfam" id="TIGR02283">
    <property type="entry name" value="MltB_2"/>
    <property type="match status" value="1"/>
</dbReference>
<gene>
    <name evidence="2" type="primary">mltB_1</name>
    <name evidence="2" type="ORF">AQUSIP_06780</name>
</gene>
<evidence type="ECO:0000259" key="1">
    <source>
        <dbReference type="Pfam" id="PF13406"/>
    </source>
</evidence>
<sequence length="326" mass="37670">MKQSVTVTLGIFFISIFFSPSLYAKQSWQDFLQEIRQEAIHQGIRPDTVDAAFQGMDVPNWKVLNYDRTQPEKRITFQQYRNTRADSYRISLGKKELRKHQGLLSKIAQRYGVNECFIVSLWGLETSYGHFMGNFPVIHSLATLAYDGRRSALFRKELFLALHILNDKHVKLKYFKGEWAGASGHPQFLPSSWHDYAVDYDGDGYKDIWKSLPDAFASIANYLDKNGWRRDEPWAIPVAIPENFDKDLMSLDVRKTIKQWERLGVSAQDGEQLPNNNYQASIIQPYGGPVLMVFNNFNVIMNWNHSTYYAGTVGYMAEKICQTPIR</sequence>
<name>A0A5E4PFV6_9COXI</name>
<evidence type="ECO:0000313" key="3">
    <source>
        <dbReference type="Proteomes" id="UP000324194"/>
    </source>
</evidence>
<dbReference type="GO" id="GO:0008933">
    <property type="term" value="F:peptidoglycan lytic transglycosylase activity"/>
    <property type="evidence" value="ECO:0007669"/>
    <property type="project" value="TreeGrafter"/>
</dbReference>
<organism evidence="2 3">
    <name type="scientific">Aquicella siphonis</name>
    <dbReference type="NCBI Taxonomy" id="254247"/>
    <lineage>
        <taxon>Bacteria</taxon>
        <taxon>Pseudomonadati</taxon>
        <taxon>Pseudomonadota</taxon>
        <taxon>Gammaproteobacteria</taxon>
        <taxon>Legionellales</taxon>
        <taxon>Coxiellaceae</taxon>
        <taxon>Aquicella</taxon>
    </lineage>
</organism>
<dbReference type="PANTHER" id="PTHR30163:SF8">
    <property type="entry name" value="LYTIC MUREIN TRANSGLYCOSYLASE"/>
    <property type="match status" value="1"/>
</dbReference>
<dbReference type="EMBL" id="LR699119">
    <property type="protein sequence ID" value="VVC75388.1"/>
    <property type="molecule type" value="Genomic_DNA"/>
</dbReference>
<dbReference type="Gene3D" id="1.10.8.350">
    <property type="entry name" value="Bacterial muramidase"/>
    <property type="match status" value="1"/>
</dbReference>
<dbReference type="RefSeq" id="WP_148338658.1">
    <property type="nucleotide sequence ID" value="NZ_LR699119.1"/>
</dbReference>
<dbReference type="CDD" id="cd13399">
    <property type="entry name" value="Slt35-like"/>
    <property type="match status" value="1"/>
</dbReference>
<evidence type="ECO:0000313" key="2">
    <source>
        <dbReference type="EMBL" id="VVC75388.1"/>
    </source>
</evidence>
<dbReference type="GO" id="GO:0009253">
    <property type="term" value="P:peptidoglycan catabolic process"/>
    <property type="evidence" value="ECO:0007669"/>
    <property type="project" value="TreeGrafter"/>
</dbReference>
<proteinExistence type="predicted"/>
<dbReference type="Pfam" id="PF13406">
    <property type="entry name" value="SLT_2"/>
    <property type="match status" value="1"/>
</dbReference>
<reference evidence="2 3" key="1">
    <citation type="submission" date="2019-08" db="EMBL/GenBank/DDBJ databases">
        <authorList>
            <person name="Guy L."/>
        </authorList>
    </citation>
    <scope>NUCLEOTIDE SEQUENCE [LARGE SCALE GENOMIC DNA]</scope>
    <source>
        <strain evidence="2 3">SGT-108</strain>
    </source>
</reference>
<dbReference type="PANTHER" id="PTHR30163">
    <property type="entry name" value="MEMBRANE-BOUND LYTIC MUREIN TRANSGLYCOSYLASE B"/>
    <property type="match status" value="1"/>
</dbReference>
<protein>
    <submittedName>
        <fullName evidence="2">Membrane-bound lytic murein transglycosylase B</fullName>
    </submittedName>
</protein>
<accession>A0A5E4PFV6</accession>
<dbReference type="InterPro" id="IPR011970">
    <property type="entry name" value="MltB_2"/>
</dbReference>
<feature type="domain" description="Transglycosylase SLT" evidence="1">
    <location>
        <begin position="29"/>
        <end position="318"/>
    </location>
</feature>
<dbReference type="Proteomes" id="UP000324194">
    <property type="component" value="Chromosome 1"/>
</dbReference>